<evidence type="ECO:0000256" key="5">
    <source>
        <dbReference type="ARBA" id="ARBA00022505"/>
    </source>
</evidence>
<dbReference type="InterPro" id="IPR036425">
    <property type="entry name" value="MoaB/Mog-like_dom_sf"/>
</dbReference>
<organism evidence="13 14">
    <name type="scientific">Catenovulum agarivorans DS-2</name>
    <dbReference type="NCBI Taxonomy" id="1328313"/>
    <lineage>
        <taxon>Bacteria</taxon>
        <taxon>Pseudomonadati</taxon>
        <taxon>Pseudomonadota</taxon>
        <taxon>Gammaproteobacteria</taxon>
        <taxon>Alteromonadales</taxon>
        <taxon>Alteromonadaceae</taxon>
        <taxon>Catenovulum</taxon>
    </lineage>
</organism>
<dbReference type="EMBL" id="ARZY01000017">
    <property type="protein sequence ID" value="EWH09978.1"/>
    <property type="molecule type" value="Genomic_DNA"/>
</dbReference>
<name>W7QQ02_9ALTE</name>
<dbReference type="Gene3D" id="2.170.190.11">
    <property type="entry name" value="Molybdopterin biosynthesis moea protein, domain 3"/>
    <property type="match status" value="1"/>
</dbReference>
<evidence type="ECO:0000256" key="11">
    <source>
        <dbReference type="RuleBase" id="RU365090"/>
    </source>
</evidence>
<dbReference type="GO" id="GO:0006777">
    <property type="term" value="P:Mo-molybdopterin cofactor biosynthetic process"/>
    <property type="evidence" value="ECO:0007669"/>
    <property type="project" value="UniProtKB-UniRule"/>
</dbReference>
<reference evidence="13 14" key="1">
    <citation type="journal article" date="2014" name="Genome Announc.">
        <title>Draft Genome Sequence of the Agar-Degrading Bacterium Catenovulum sp. Strain DS-2, Isolated from Intestines of Haliotis diversicolor.</title>
        <authorList>
            <person name="Shan D."/>
            <person name="Li X."/>
            <person name="Gu Z."/>
            <person name="Wei G."/>
            <person name="Gao Z."/>
            <person name="Shao Z."/>
        </authorList>
    </citation>
    <scope>NUCLEOTIDE SEQUENCE [LARGE SCALE GENOMIC DNA]</scope>
    <source>
        <strain evidence="13 14">DS-2</strain>
    </source>
</reference>
<evidence type="ECO:0000256" key="6">
    <source>
        <dbReference type="ARBA" id="ARBA00022679"/>
    </source>
</evidence>
<dbReference type="Gene3D" id="3.90.105.10">
    <property type="entry name" value="Molybdopterin biosynthesis moea protein, domain 2"/>
    <property type="match status" value="1"/>
</dbReference>
<dbReference type="FunFam" id="3.40.980.10:FF:000004">
    <property type="entry name" value="Molybdopterin molybdenumtransferase"/>
    <property type="match status" value="1"/>
</dbReference>
<dbReference type="InterPro" id="IPR005110">
    <property type="entry name" value="MoeA_linker/N"/>
</dbReference>
<dbReference type="GO" id="GO:0046872">
    <property type="term" value="F:metal ion binding"/>
    <property type="evidence" value="ECO:0007669"/>
    <property type="project" value="UniProtKB-UniRule"/>
</dbReference>
<gene>
    <name evidence="13" type="ORF">DS2_10137</name>
</gene>
<dbReference type="Gene3D" id="3.40.980.10">
    <property type="entry name" value="MoaB/Mog-like domain"/>
    <property type="match status" value="1"/>
</dbReference>
<comment type="similarity">
    <text evidence="4 11">Belongs to the MoeA family.</text>
</comment>
<evidence type="ECO:0000256" key="2">
    <source>
        <dbReference type="ARBA" id="ARBA00002901"/>
    </source>
</evidence>
<comment type="cofactor">
    <cofactor evidence="1 11">
        <name>Mg(2+)</name>
        <dbReference type="ChEBI" id="CHEBI:18420"/>
    </cofactor>
</comment>
<dbReference type="InterPro" id="IPR001453">
    <property type="entry name" value="MoaB/Mog_dom"/>
</dbReference>
<dbReference type="AlphaFoldDB" id="W7QQ02"/>
<comment type="function">
    <text evidence="2 11">Catalyzes the insertion of molybdate into adenylated molybdopterin with the concomitant release of AMP.</text>
</comment>
<keyword evidence="5 11" id="KW-0500">Molybdenum</keyword>
<evidence type="ECO:0000256" key="10">
    <source>
        <dbReference type="ARBA" id="ARBA00047317"/>
    </source>
</evidence>
<evidence type="ECO:0000313" key="13">
    <source>
        <dbReference type="EMBL" id="EWH09978.1"/>
    </source>
</evidence>
<dbReference type="GO" id="GO:0005829">
    <property type="term" value="C:cytosol"/>
    <property type="evidence" value="ECO:0007669"/>
    <property type="project" value="TreeGrafter"/>
</dbReference>
<comment type="caution">
    <text evidence="13">The sequence shown here is derived from an EMBL/GenBank/DDBJ whole genome shotgun (WGS) entry which is preliminary data.</text>
</comment>
<sequence>MSKPSPCWYCFKKKQLKVSIAVNCDNDIFITVEQALIRMTQAIQPRLQVEEIPLEQALGRILAETIRSPINVPAYDNSAMDGYALNLSNAAAQSRFDVVSQILAGKPDDTQLKEGQCARIMTGGKIPQGCDAVVMQENTNIVTDDVIELTTNVAHGANIRRSGDDIRLGDTVLESARSLTPIDIGCLASLGLQTVKVYQKITIGLFTTGDELAQPGAPLLPGQIYDSNRPMLKALLAKAGFNIVDLGAIDDELEKITQALDFLAHRCDAIITCGGVSVGVADYTGQAFASLAEIDFWKVAMKPGKPFAFGRLKKDSRCVYFFGLPGNPVSAAVTYELLAQPMLKYLSGVDQGQRTHLKLPTEQAIKKRPGRKDFQRGVLVKDSNGVPMAVVPFAKQSSGVLSELSQADCLIVLEKERGAVAKGEHVLVMPLTKANL</sequence>
<evidence type="ECO:0000256" key="8">
    <source>
        <dbReference type="ARBA" id="ARBA00022842"/>
    </source>
</evidence>
<dbReference type="Proteomes" id="UP000019276">
    <property type="component" value="Unassembled WGS sequence"/>
</dbReference>
<comment type="catalytic activity">
    <reaction evidence="10">
        <text>adenylyl-molybdopterin + molybdate = Mo-molybdopterin + AMP + H(+)</text>
        <dbReference type="Rhea" id="RHEA:35047"/>
        <dbReference type="ChEBI" id="CHEBI:15378"/>
        <dbReference type="ChEBI" id="CHEBI:36264"/>
        <dbReference type="ChEBI" id="CHEBI:62727"/>
        <dbReference type="ChEBI" id="CHEBI:71302"/>
        <dbReference type="ChEBI" id="CHEBI:456215"/>
        <dbReference type="EC" id="2.10.1.1"/>
    </reaction>
</comment>
<dbReference type="eggNOG" id="COG0303">
    <property type="taxonomic scope" value="Bacteria"/>
</dbReference>
<dbReference type="InterPro" id="IPR005111">
    <property type="entry name" value="MoeA_C_domain_IV"/>
</dbReference>
<evidence type="ECO:0000256" key="4">
    <source>
        <dbReference type="ARBA" id="ARBA00010763"/>
    </source>
</evidence>
<keyword evidence="9 11" id="KW-0501">Molybdenum cofactor biosynthesis</keyword>
<evidence type="ECO:0000259" key="12">
    <source>
        <dbReference type="SMART" id="SM00852"/>
    </source>
</evidence>
<dbReference type="PATRIC" id="fig|1328313.3.peg.2076"/>
<feature type="domain" description="MoaB/Mog" evidence="12">
    <location>
        <begin position="204"/>
        <end position="345"/>
    </location>
</feature>
<dbReference type="InterPro" id="IPR038987">
    <property type="entry name" value="MoeA-like"/>
</dbReference>
<accession>W7QQ02</accession>
<comment type="pathway">
    <text evidence="3 11">Cofactor biosynthesis; molybdopterin biosynthesis.</text>
</comment>
<protein>
    <recommendedName>
        <fullName evidence="11">Molybdopterin molybdenumtransferase</fullName>
        <ecNumber evidence="11">2.10.1.1</ecNumber>
    </recommendedName>
</protein>
<evidence type="ECO:0000256" key="9">
    <source>
        <dbReference type="ARBA" id="ARBA00023150"/>
    </source>
</evidence>
<evidence type="ECO:0000313" key="14">
    <source>
        <dbReference type="Proteomes" id="UP000019276"/>
    </source>
</evidence>
<keyword evidence="6 11" id="KW-0808">Transferase</keyword>
<dbReference type="SUPFAM" id="SSF63867">
    <property type="entry name" value="MoeA C-terminal domain-like"/>
    <property type="match status" value="1"/>
</dbReference>
<evidence type="ECO:0000256" key="3">
    <source>
        <dbReference type="ARBA" id="ARBA00005046"/>
    </source>
</evidence>
<dbReference type="PANTHER" id="PTHR10192:SF5">
    <property type="entry name" value="GEPHYRIN"/>
    <property type="match status" value="1"/>
</dbReference>
<dbReference type="UniPathway" id="UPA00344"/>
<keyword evidence="14" id="KW-1185">Reference proteome</keyword>
<evidence type="ECO:0000256" key="1">
    <source>
        <dbReference type="ARBA" id="ARBA00001946"/>
    </source>
</evidence>
<dbReference type="GO" id="GO:0061599">
    <property type="term" value="F:molybdopterin molybdotransferase activity"/>
    <property type="evidence" value="ECO:0007669"/>
    <property type="project" value="UniProtKB-UniRule"/>
</dbReference>
<dbReference type="STRING" id="1328313.DS2_10137"/>
<dbReference type="InterPro" id="IPR036135">
    <property type="entry name" value="MoeA_linker/N_sf"/>
</dbReference>
<evidence type="ECO:0000256" key="7">
    <source>
        <dbReference type="ARBA" id="ARBA00022723"/>
    </source>
</evidence>
<dbReference type="Pfam" id="PF00994">
    <property type="entry name" value="MoCF_biosynth"/>
    <property type="match status" value="1"/>
</dbReference>
<dbReference type="SMART" id="SM00852">
    <property type="entry name" value="MoCF_biosynth"/>
    <property type="match status" value="1"/>
</dbReference>
<dbReference type="Pfam" id="PF03453">
    <property type="entry name" value="MoeA_N"/>
    <property type="match status" value="1"/>
</dbReference>
<dbReference type="NCBIfam" id="NF045515">
    <property type="entry name" value="Glp_gephyrin"/>
    <property type="match status" value="1"/>
</dbReference>
<dbReference type="EC" id="2.10.1.1" evidence="11"/>
<dbReference type="SUPFAM" id="SSF53218">
    <property type="entry name" value="Molybdenum cofactor biosynthesis proteins"/>
    <property type="match status" value="1"/>
</dbReference>
<dbReference type="CDD" id="cd00887">
    <property type="entry name" value="MoeA"/>
    <property type="match status" value="1"/>
</dbReference>
<dbReference type="FunFam" id="2.170.190.11:FF:000001">
    <property type="entry name" value="Molybdopterin molybdenumtransferase"/>
    <property type="match status" value="1"/>
</dbReference>
<keyword evidence="8 11" id="KW-0460">Magnesium</keyword>
<dbReference type="NCBIfam" id="TIGR00177">
    <property type="entry name" value="molyb_syn"/>
    <property type="match status" value="1"/>
</dbReference>
<dbReference type="InterPro" id="IPR036688">
    <property type="entry name" value="MoeA_C_domain_IV_sf"/>
</dbReference>
<dbReference type="Gene3D" id="2.40.340.10">
    <property type="entry name" value="MoeA, C-terminal, domain IV"/>
    <property type="match status" value="1"/>
</dbReference>
<dbReference type="Pfam" id="PF03454">
    <property type="entry name" value="MoeA_C"/>
    <property type="match status" value="1"/>
</dbReference>
<dbReference type="SUPFAM" id="SSF63882">
    <property type="entry name" value="MoeA N-terminal region -like"/>
    <property type="match status" value="1"/>
</dbReference>
<dbReference type="PANTHER" id="PTHR10192">
    <property type="entry name" value="MOLYBDOPTERIN BIOSYNTHESIS PROTEIN"/>
    <property type="match status" value="1"/>
</dbReference>
<keyword evidence="7 11" id="KW-0479">Metal-binding</keyword>
<proteinExistence type="inferred from homology"/>